<accession>A0A3M6UDS0</accession>
<dbReference type="AlphaFoldDB" id="A0A3M6UDS0"/>
<organism evidence="1 2">
    <name type="scientific">Pocillopora damicornis</name>
    <name type="common">Cauliflower coral</name>
    <name type="synonym">Millepora damicornis</name>
    <dbReference type="NCBI Taxonomy" id="46731"/>
    <lineage>
        <taxon>Eukaryota</taxon>
        <taxon>Metazoa</taxon>
        <taxon>Cnidaria</taxon>
        <taxon>Anthozoa</taxon>
        <taxon>Hexacorallia</taxon>
        <taxon>Scleractinia</taxon>
        <taxon>Astrocoeniina</taxon>
        <taxon>Pocilloporidae</taxon>
        <taxon>Pocillopora</taxon>
    </lineage>
</organism>
<sequence>MTLEGSVDLTAILAGLRREHPKVILAKDEDVAGQPSYLVVDFMCCIFPVTPGTVVVPFYPCVNDMIYVRGDDADTIWRARVLAFNITRHSVTGRFFKKRDDDVLWVPEGTRNQEIMFDSILGIVAGDWVIQFTSWRDA</sequence>
<comment type="caution">
    <text evidence="1">The sequence shown here is derived from an EMBL/GenBank/DDBJ whole genome shotgun (WGS) entry which is preliminary data.</text>
</comment>
<evidence type="ECO:0000313" key="1">
    <source>
        <dbReference type="EMBL" id="RMX51827.1"/>
    </source>
</evidence>
<dbReference type="Proteomes" id="UP000275408">
    <property type="component" value="Unassembled WGS sequence"/>
</dbReference>
<dbReference type="EMBL" id="RCHS01001715">
    <property type="protein sequence ID" value="RMX51827.1"/>
    <property type="molecule type" value="Genomic_DNA"/>
</dbReference>
<keyword evidence="2" id="KW-1185">Reference proteome</keyword>
<gene>
    <name evidence="1" type="ORF">pdam_00019875</name>
</gene>
<evidence type="ECO:0000313" key="2">
    <source>
        <dbReference type="Proteomes" id="UP000275408"/>
    </source>
</evidence>
<reference evidence="1 2" key="1">
    <citation type="journal article" date="2018" name="Sci. Rep.">
        <title>Comparative analysis of the Pocillopora damicornis genome highlights role of immune system in coral evolution.</title>
        <authorList>
            <person name="Cunning R."/>
            <person name="Bay R.A."/>
            <person name="Gillette P."/>
            <person name="Baker A.C."/>
            <person name="Traylor-Knowles N."/>
        </authorList>
    </citation>
    <scope>NUCLEOTIDE SEQUENCE [LARGE SCALE GENOMIC DNA]</scope>
    <source>
        <strain evidence="1">RSMAS</strain>
        <tissue evidence="1">Whole animal</tissue>
    </source>
</reference>
<proteinExistence type="predicted"/>
<name>A0A3M6UDS0_POCDA</name>
<protein>
    <submittedName>
        <fullName evidence="1">Uncharacterized protein</fullName>
    </submittedName>
</protein>